<accession>A0A225NGY2</accession>
<keyword evidence="4" id="KW-1185">Reference proteome</keyword>
<feature type="domain" description="AB hydrolase-1" evidence="2">
    <location>
        <begin position="18"/>
        <end position="271"/>
    </location>
</feature>
<dbReference type="RefSeq" id="WP_088652322.1">
    <property type="nucleotide sequence ID" value="NZ_AQQR01000018.1"/>
</dbReference>
<dbReference type="InterPro" id="IPR000073">
    <property type="entry name" value="AB_hydrolase_1"/>
</dbReference>
<dbReference type="GO" id="GO:0016787">
    <property type="term" value="F:hydrolase activity"/>
    <property type="evidence" value="ECO:0007669"/>
    <property type="project" value="UniProtKB-KW"/>
</dbReference>
<dbReference type="Pfam" id="PF00561">
    <property type="entry name" value="Abhydrolase_1"/>
    <property type="match status" value="1"/>
</dbReference>
<gene>
    <name evidence="3" type="ORF">ATO3_23055</name>
</gene>
<evidence type="ECO:0000259" key="2">
    <source>
        <dbReference type="Pfam" id="PF00561"/>
    </source>
</evidence>
<dbReference type="PRINTS" id="PR00111">
    <property type="entry name" value="ABHYDROLASE"/>
</dbReference>
<keyword evidence="1 3" id="KW-0378">Hydrolase</keyword>
<organism evidence="3 4">
    <name type="scientific">Marinibacterium profundimaris</name>
    <dbReference type="NCBI Taxonomy" id="1679460"/>
    <lineage>
        <taxon>Bacteria</taxon>
        <taxon>Pseudomonadati</taxon>
        <taxon>Pseudomonadota</taxon>
        <taxon>Alphaproteobacteria</taxon>
        <taxon>Rhodobacterales</taxon>
        <taxon>Paracoccaceae</taxon>
        <taxon>Marinibacterium</taxon>
    </lineage>
</organism>
<evidence type="ECO:0000313" key="4">
    <source>
        <dbReference type="Proteomes" id="UP000215377"/>
    </source>
</evidence>
<dbReference type="InterPro" id="IPR029058">
    <property type="entry name" value="AB_hydrolase_fold"/>
</dbReference>
<evidence type="ECO:0000256" key="1">
    <source>
        <dbReference type="ARBA" id="ARBA00022801"/>
    </source>
</evidence>
<dbReference type="PANTHER" id="PTHR43329">
    <property type="entry name" value="EPOXIDE HYDROLASE"/>
    <property type="match status" value="1"/>
</dbReference>
<dbReference type="Proteomes" id="UP000215377">
    <property type="component" value="Unassembled WGS sequence"/>
</dbReference>
<dbReference type="PRINTS" id="PR00412">
    <property type="entry name" value="EPOXHYDRLASE"/>
</dbReference>
<proteinExistence type="predicted"/>
<dbReference type="EMBL" id="AQQR01000018">
    <property type="protein sequence ID" value="OWU69039.1"/>
    <property type="molecule type" value="Genomic_DNA"/>
</dbReference>
<dbReference type="AlphaFoldDB" id="A0A225NGY2"/>
<protein>
    <submittedName>
        <fullName evidence="3">Alpha/beta hydrolase</fullName>
    </submittedName>
</protein>
<comment type="caution">
    <text evidence="3">The sequence shown here is derived from an EMBL/GenBank/DDBJ whole genome shotgun (WGS) entry which is preliminary data.</text>
</comment>
<sequence length="284" mass="31444">MLNGQPFHLYRWGDVSLPPLLMLHGFPEHGGAWADLAPLLADRFHCVAPDQRGYGRSWAPEGVGHYRLSQLVSDMAALADHLGGTVRLLGHDWGASVAYGLAMAHPSRVSRLAIVNGVHPAPFQRELAKGGAQSEASQYINTLRRPGSEDYLSADNYAKLFQLFSANMDLTWLTPARRADYLAAWSHDGGRLRSMIDWYRASPLKVAAPGQPLSDPPDLPLDRMKITCPHLLIWGLNDTALLPVSTDGLETFAPDLTRAEIAQADHWVIHQQPDRVAQLLRDWL</sequence>
<dbReference type="OrthoDB" id="9804723at2"/>
<evidence type="ECO:0000313" key="3">
    <source>
        <dbReference type="EMBL" id="OWU69039.1"/>
    </source>
</evidence>
<dbReference type="SUPFAM" id="SSF53474">
    <property type="entry name" value="alpha/beta-Hydrolases"/>
    <property type="match status" value="1"/>
</dbReference>
<reference evidence="3 4" key="1">
    <citation type="submission" date="2013-04" db="EMBL/GenBank/DDBJ databases">
        <title>Oceanicola sp. 22II1-22F33 Genome Sequencing.</title>
        <authorList>
            <person name="Lai Q."/>
            <person name="Li G."/>
            <person name="Shao Z."/>
        </authorList>
    </citation>
    <scope>NUCLEOTIDE SEQUENCE [LARGE SCALE GENOMIC DNA]</scope>
    <source>
        <strain evidence="3 4">22II1-22F33</strain>
    </source>
</reference>
<dbReference type="InterPro" id="IPR000639">
    <property type="entry name" value="Epox_hydrolase-like"/>
</dbReference>
<name>A0A225NGY2_9RHOB</name>
<dbReference type="Gene3D" id="3.40.50.1820">
    <property type="entry name" value="alpha/beta hydrolase"/>
    <property type="match status" value="1"/>
</dbReference>